<comment type="caution">
    <text evidence="2">The sequence shown here is derived from an EMBL/GenBank/DDBJ whole genome shotgun (WGS) entry which is preliminary data.</text>
</comment>
<dbReference type="AlphaFoldDB" id="A0A7W7QCY8"/>
<protein>
    <recommendedName>
        <fullName evidence="4">DUF3592 domain-containing protein</fullName>
    </recommendedName>
</protein>
<evidence type="ECO:0008006" key="4">
    <source>
        <dbReference type="Google" id="ProtNLM"/>
    </source>
</evidence>
<reference evidence="2 3" key="1">
    <citation type="submission" date="2020-08" db="EMBL/GenBank/DDBJ databases">
        <title>Genomic Encyclopedia of Type Strains, Phase III (KMG-III): the genomes of soil and plant-associated and newly described type strains.</title>
        <authorList>
            <person name="Whitman W."/>
        </authorList>
    </citation>
    <scope>NUCLEOTIDE SEQUENCE [LARGE SCALE GENOMIC DNA]</scope>
    <source>
        <strain evidence="2 3">CECT 8960</strain>
    </source>
</reference>
<evidence type="ECO:0000256" key="1">
    <source>
        <dbReference type="SAM" id="Phobius"/>
    </source>
</evidence>
<feature type="transmembrane region" description="Helical" evidence="1">
    <location>
        <begin position="113"/>
        <end position="134"/>
    </location>
</feature>
<accession>A0A7W7QCY8</accession>
<keyword evidence="1" id="KW-1133">Transmembrane helix</keyword>
<feature type="transmembrane region" description="Helical" evidence="1">
    <location>
        <begin position="270"/>
        <end position="293"/>
    </location>
</feature>
<keyword evidence="3" id="KW-1185">Reference proteome</keyword>
<dbReference type="Proteomes" id="UP000520767">
    <property type="component" value="Unassembled WGS sequence"/>
</dbReference>
<dbReference type="EMBL" id="JACHJQ010000009">
    <property type="protein sequence ID" value="MBB4911302.1"/>
    <property type="molecule type" value="Genomic_DNA"/>
</dbReference>
<feature type="transmembrane region" description="Helical" evidence="1">
    <location>
        <begin position="154"/>
        <end position="173"/>
    </location>
</feature>
<keyword evidence="1" id="KW-0472">Membrane</keyword>
<sequence>MDSTIKIIGGALMVIIGLAGIWSSSRSHHLQRKGFPAIGTVVKHVPQNDSLDHPVIQFIDYHGRAIQFVDHQGPESEHVLGSLNRFVPVGEQVSLVYDPRRPSRVLIKSQSPFRSLTAGVAVGFILLAFGSLILTMGLLRVQKLNWEPNHPEMVVIPCLAMVVSLSILVAGAWRVRRLFVLQRVGFKATGVVTRTIKAKSGLGFSIGPLLREGSKRKPVIDFIDYAGRRFQVLGSRGPRSIGAEVPVVYLPSQPHVAVVAPPMRNVTLPLYLMLVGLLMTLASMFSMLFVVFISPNVS</sequence>
<organism evidence="2 3">
    <name type="scientific">Actinophytocola algeriensis</name>
    <dbReference type="NCBI Taxonomy" id="1768010"/>
    <lineage>
        <taxon>Bacteria</taxon>
        <taxon>Bacillati</taxon>
        <taxon>Actinomycetota</taxon>
        <taxon>Actinomycetes</taxon>
        <taxon>Pseudonocardiales</taxon>
        <taxon>Pseudonocardiaceae</taxon>
    </lineage>
</organism>
<gene>
    <name evidence="2" type="ORF">FHR82_007562</name>
</gene>
<dbReference type="RefSeq" id="WP_184815311.1">
    <property type="nucleotide sequence ID" value="NZ_JACHJQ010000009.1"/>
</dbReference>
<name>A0A7W7QCY8_9PSEU</name>
<evidence type="ECO:0000313" key="2">
    <source>
        <dbReference type="EMBL" id="MBB4911302.1"/>
    </source>
</evidence>
<keyword evidence="1" id="KW-0812">Transmembrane</keyword>
<feature type="transmembrane region" description="Helical" evidence="1">
    <location>
        <begin position="6"/>
        <end position="23"/>
    </location>
</feature>
<proteinExistence type="predicted"/>
<evidence type="ECO:0000313" key="3">
    <source>
        <dbReference type="Proteomes" id="UP000520767"/>
    </source>
</evidence>